<dbReference type="Gene3D" id="3.40.50.300">
    <property type="entry name" value="P-loop containing nucleotide triphosphate hydrolases"/>
    <property type="match status" value="2"/>
</dbReference>
<dbReference type="Pfam" id="PF09848">
    <property type="entry name" value="SLFN-g3_helicase"/>
    <property type="match status" value="2"/>
</dbReference>
<evidence type="ECO:0000259" key="8">
    <source>
        <dbReference type="Pfam" id="PF17057"/>
    </source>
</evidence>
<gene>
    <name evidence="10" type="ORF">HJG63_018017</name>
</gene>
<dbReference type="GO" id="GO:0000049">
    <property type="term" value="F:tRNA binding"/>
    <property type="evidence" value="ECO:0007669"/>
    <property type="project" value="TreeGrafter"/>
</dbReference>
<evidence type="ECO:0000259" key="9">
    <source>
        <dbReference type="Pfam" id="PF21026"/>
    </source>
</evidence>
<dbReference type="InterPro" id="IPR031450">
    <property type="entry name" value="Poxin-SLFN/SLFN_N"/>
</dbReference>
<dbReference type="GO" id="GO:0051607">
    <property type="term" value="P:defense response to virus"/>
    <property type="evidence" value="ECO:0007669"/>
    <property type="project" value="TreeGrafter"/>
</dbReference>
<dbReference type="EMBL" id="JACASE010000006">
    <property type="protein sequence ID" value="KAF6458926.1"/>
    <property type="molecule type" value="Genomic_DNA"/>
</dbReference>
<evidence type="ECO:0000259" key="7">
    <source>
        <dbReference type="Pfam" id="PF09848"/>
    </source>
</evidence>
<sequence>MENRNSSLVVKLSYPDLVIDVGQITLGEGNRNKLQKTQREQEKNKIIQAACALLNSGGGVIQMAMANNHQHPVEMGQDLEEHLRKLIPSSVLQAFFETKQQGMYFYIFVKSWSSDPVSEDGPTNPRICSLSSSLCHRSGTSAILMDLRDVFKFLKTKKSNAKTLEEEPSCKGRKAEHRQLHNLNPASLIFQKDQLEYGEILPFPESQHVEFKQFSTKRIPEYVKNIIPKYISAFANTEGGYIFIGVDDKTKEVLGCAKENVDIDLLKKKTEDAIHKLPRVHFCQSQCQIDFTLKILDVVANGELYGYVCVIRVEPSCCPVFSEVPESWMVKGENICSLTTEEWVGMMMDTDPDLQSFSKDFESQLSLCSRPPLTRPVYSKKGLEHKETLQQHLFSVPLEGLHCTPESLWKELTSEHEGLEELIHKQIHPFSRGLLILSRSWAVDLNLQEKQGVICDALLVAQNSPPMLYTILEKQDADGQLYCTRTAFTLKQKLVNTGSYTGKLCVMTRVLHPSPESNTESFEGSGSLIDYPESYYLVDIQQMEALLQSLVIVLLSFRSFLSDQLGYEILNLLTMQQYEILSKNLRKNRELFIHGLPGSGKTIIAMMIMNKIKNNFGCEENEILYVCENQLLKDFISKKNICHAVTRKTFMRMLDVKKIQHIIIDEAQNFCRDDGNWYEKARFITQGRKDCRGILWIFLDYSQTCHMVRDNGLPSISAQNSREELTKVVRNADPIAYYLETTVKCIYAMPPPNIPPESLDVLHEAKCVQGVPGNCKIKLYSNMSELMTYVIEKCLFFLRGGYSPEDIAVLFSKTKEVEKYKCPFQKAMKKRRMSQNNDTSISASHILLDSVRRFSGLERNIVFGVIRRQGNLTRFAIVLPFYPAPSTLALQGLTHCPAQPFTPTLLTTGNSAMLQYKWNIELGGSRPRSLLSDQLGCEYFNLLIAEQCEQLSKSLQETRELFIYCFPGTRKTALAIKITEKIKDLFHCQPEEVLYVCESDSLKNYVLQQTTCQAVTRKTFMQGEFLKVKHIVMDETEKFCSKYGDWYMKAKSITQSKFPRKTITNGIHCSLEIAMVMKQEMKRIRENPLFNMSPDILSLFREAAYEEAILPLEGLHCTPESLWKELTSEHEGLEELIHKQIHPFSRGLLILSRSWAVDLNLQEKQGVICDALLVAQNSPPMLYTILEKQDADGQLYCTRTAFTLKQKLVNTGGYTGKLCVMTRVLHPSPESNTESFEGSGSLIDYPESYYLVDIQQMEALLQSLVIVLLSFRSFLSDQLGCEILNLLTMQQYEILSKNLRKNRELFIHGLPGSGKTIIAMMIMNKIKNNFGCEENEILYVCENQLLKDFISKKNICHAVTRKTFMRMLDVKKIQHIIIDEAQNFCRDDGNWYEKARFITQGRKDCRGILWIFLDYSQTCHMVRDNGLPSISAQNSREELTKVVRNADPIAYYLETTVKCIYAMPPPNIPPESLDVLHEAKCVQGVPGNCKIKLYSNMSELMTYVIEKCLFFLRGGYSPEDIAVLFSKTKEVEKYKCPFQKAMKKRRMSQNNDTSISASHILPDSVRRFSGLERNIVFGVIRRQVTQDEIQFKPESLCKKLFSDHKGLEELMKMQIYPCSQGIVIFSRSWASDVGLKKEQDVLCDALLIAVNSPLVLFTILTHPSKSESLEYARNTARQLKQKLGTVGYTEKVCVIPKLMCLPTTQCRPCEIPVYYPQSYRLANEEEMEDLLQALIVVSLCSRSLLSDQLGCEFFNLLIAEQCEQLSKSLQETRELFIYCFPGTRKTALAIKITEKIKDLFHCQPEEVLYVCESDSLKNYVLQQTTCQAVTRKTFMQGEFLKIKHIVMDETEKFCSKYGDWYMKAKSITQSKVRGAASDNLLHGVLWFFLDPFQVHRADVNGLPPPSAQFPRKTITNGIHCSLEIAMVMKQEMKRIRENPLFNMSPDILSLFREAAYEEAICAQALPGVCETETNLAIGQIANRVAERCHSLFQCGYLPKDIAILCRRGEDRGRYELALLKAMELIETHRATEVAFSQASGVLGSHIILDSLQQFSGLERNIVFGLSPECTLSEETHKLCFASRAIKHLYLLYEKAAF</sequence>
<dbReference type="GO" id="GO:0005524">
    <property type="term" value="F:ATP binding"/>
    <property type="evidence" value="ECO:0007669"/>
    <property type="project" value="UniProtKB-KW"/>
</dbReference>
<dbReference type="Gene3D" id="3.30.950.30">
    <property type="entry name" value="Schlafen, AAA domain"/>
    <property type="match status" value="1"/>
</dbReference>
<keyword evidence="5" id="KW-0067">ATP-binding</keyword>
<evidence type="ECO:0000313" key="11">
    <source>
        <dbReference type="Proteomes" id="UP000593571"/>
    </source>
</evidence>
<keyword evidence="3" id="KW-0547">Nucleotide-binding</keyword>
<dbReference type="Pfam" id="PF17057">
    <property type="entry name" value="B3R"/>
    <property type="match status" value="1"/>
</dbReference>
<dbReference type="InterPro" id="IPR029684">
    <property type="entry name" value="Schlafen"/>
</dbReference>
<name>A0A7J8GG55_ROUAE</name>
<feature type="domain" description="Schlafen GTPase-like" evidence="9">
    <location>
        <begin position="401"/>
        <end position="537"/>
    </location>
</feature>
<feature type="domain" description="Schlafen GTPase-like" evidence="9">
    <location>
        <begin position="1115"/>
        <end position="1251"/>
    </location>
</feature>
<evidence type="ECO:0000256" key="4">
    <source>
        <dbReference type="ARBA" id="ARBA00022801"/>
    </source>
</evidence>
<comment type="cofactor">
    <cofactor evidence="1">
        <name>Mg(2+)</name>
        <dbReference type="ChEBI" id="CHEBI:18420"/>
    </cofactor>
</comment>
<evidence type="ECO:0000313" key="10">
    <source>
        <dbReference type="EMBL" id="KAF6458926.1"/>
    </source>
</evidence>
<dbReference type="SUPFAM" id="SSF52540">
    <property type="entry name" value="P-loop containing nucleoside triphosphate hydrolases"/>
    <property type="match status" value="2"/>
</dbReference>
<dbReference type="Pfam" id="PF04326">
    <property type="entry name" value="SLFN_AlbA_2"/>
    <property type="match status" value="1"/>
</dbReference>
<dbReference type="InterPro" id="IPR007421">
    <property type="entry name" value="Schlafen_AlbA_2_dom"/>
</dbReference>
<reference evidence="10 11" key="1">
    <citation type="journal article" date="2020" name="Nature">
        <title>Six reference-quality genomes reveal evolution of bat adaptations.</title>
        <authorList>
            <person name="Jebb D."/>
            <person name="Huang Z."/>
            <person name="Pippel M."/>
            <person name="Hughes G.M."/>
            <person name="Lavrichenko K."/>
            <person name="Devanna P."/>
            <person name="Winkler S."/>
            <person name="Jermiin L.S."/>
            <person name="Skirmuntt E.C."/>
            <person name="Katzourakis A."/>
            <person name="Burkitt-Gray L."/>
            <person name="Ray D.A."/>
            <person name="Sullivan K.A.M."/>
            <person name="Roscito J.G."/>
            <person name="Kirilenko B.M."/>
            <person name="Davalos L.M."/>
            <person name="Corthals A.P."/>
            <person name="Power M.L."/>
            <person name="Jones G."/>
            <person name="Ransome R.D."/>
            <person name="Dechmann D.K.N."/>
            <person name="Locatelli A.G."/>
            <person name="Puechmaille S.J."/>
            <person name="Fedrigo O."/>
            <person name="Jarvis E.D."/>
            <person name="Hiller M."/>
            <person name="Vernes S.C."/>
            <person name="Myers E.W."/>
            <person name="Teeling E.C."/>
        </authorList>
    </citation>
    <scope>NUCLEOTIDE SEQUENCE [LARGE SCALE GENOMIC DNA]</scope>
    <source>
        <strain evidence="10">MRouAeg1</strain>
        <tissue evidence="10">Muscle</tissue>
    </source>
</reference>
<dbReference type="FunFam" id="3.40.50.300:FF:001322">
    <property type="entry name" value="Schlafen family member 11"/>
    <property type="match status" value="2"/>
</dbReference>
<accession>A0A7J8GG55</accession>
<dbReference type="PANTHER" id="PTHR12155">
    <property type="entry name" value="SCHLAFEN"/>
    <property type="match status" value="1"/>
</dbReference>
<evidence type="ECO:0000256" key="5">
    <source>
        <dbReference type="ARBA" id="ARBA00022840"/>
    </source>
</evidence>
<evidence type="ECO:0000256" key="2">
    <source>
        <dbReference type="ARBA" id="ARBA00010114"/>
    </source>
</evidence>
<evidence type="ECO:0000256" key="3">
    <source>
        <dbReference type="ARBA" id="ARBA00022741"/>
    </source>
</evidence>
<feature type="domain" description="Schlafen GTPase-like" evidence="9">
    <location>
        <begin position="1588"/>
        <end position="1721"/>
    </location>
</feature>
<dbReference type="InterPro" id="IPR048729">
    <property type="entry name" value="SLFN_GTPase-like"/>
</dbReference>
<organism evidence="10 11">
    <name type="scientific">Rousettus aegyptiacus</name>
    <name type="common">Egyptian fruit bat</name>
    <name type="synonym">Pteropus aegyptiacus</name>
    <dbReference type="NCBI Taxonomy" id="9407"/>
    <lineage>
        <taxon>Eukaryota</taxon>
        <taxon>Metazoa</taxon>
        <taxon>Chordata</taxon>
        <taxon>Craniata</taxon>
        <taxon>Vertebrata</taxon>
        <taxon>Euteleostomi</taxon>
        <taxon>Mammalia</taxon>
        <taxon>Eutheria</taxon>
        <taxon>Laurasiatheria</taxon>
        <taxon>Chiroptera</taxon>
        <taxon>Yinpterochiroptera</taxon>
        <taxon>Pteropodoidea</taxon>
        <taxon>Pteropodidae</taxon>
        <taxon>Rousettinae</taxon>
        <taxon>Rousettus</taxon>
    </lineage>
</organism>
<protein>
    <submittedName>
        <fullName evidence="10">Schlafen family member 13</fullName>
    </submittedName>
</protein>
<proteinExistence type="inferred from homology"/>
<dbReference type="Pfam" id="PF21026">
    <property type="entry name" value="SLFN_GTPase-like"/>
    <property type="match status" value="3"/>
</dbReference>
<dbReference type="PANTHER" id="PTHR12155:SF43">
    <property type="entry name" value="SCHLAFEN FAMILY MEMBER 13"/>
    <property type="match status" value="1"/>
</dbReference>
<dbReference type="InterPro" id="IPR027417">
    <property type="entry name" value="P-loop_NTPase"/>
</dbReference>
<dbReference type="Proteomes" id="UP000593571">
    <property type="component" value="Unassembled WGS sequence"/>
</dbReference>
<dbReference type="FunFam" id="3.30.950.30:FF:000002">
    <property type="entry name" value="Schlafen family member 11"/>
    <property type="match status" value="1"/>
</dbReference>
<comment type="caution">
    <text evidence="10">The sequence shown here is derived from an EMBL/GenBank/DDBJ whole genome shotgun (WGS) entry which is preliminary data.</text>
</comment>
<dbReference type="GO" id="GO:0005737">
    <property type="term" value="C:cytoplasm"/>
    <property type="evidence" value="ECO:0007669"/>
    <property type="project" value="UniProtKB-ARBA"/>
</dbReference>
<feature type="domain" description="Poxin-Schlafen/Schlafen-like N-terminal" evidence="8">
    <location>
        <begin position="90"/>
        <end position="203"/>
    </location>
</feature>
<feature type="domain" description="Schlafen AlbA-2" evidence="6">
    <location>
        <begin position="205"/>
        <end position="321"/>
    </location>
</feature>
<dbReference type="GO" id="GO:0016787">
    <property type="term" value="F:hydrolase activity"/>
    <property type="evidence" value="ECO:0007669"/>
    <property type="project" value="UniProtKB-KW"/>
</dbReference>
<dbReference type="InterPro" id="IPR038461">
    <property type="entry name" value="Schlafen_AlbA_2_dom_sf"/>
</dbReference>
<evidence type="ECO:0000259" key="6">
    <source>
        <dbReference type="Pfam" id="PF04326"/>
    </source>
</evidence>
<comment type="similarity">
    <text evidence="2">Belongs to the Schlafen family. Subgroup III subfamily.</text>
</comment>
<evidence type="ECO:0000256" key="1">
    <source>
        <dbReference type="ARBA" id="ARBA00001946"/>
    </source>
</evidence>
<feature type="domain" description="Schlafen group 3-like DNA/RNA helicase" evidence="7">
    <location>
        <begin position="591"/>
        <end position="709"/>
    </location>
</feature>
<keyword evidence="11" id="KW-1185">Reference proteome</keyword>
<dbReference type="InterPro" id="IPR018647">
    <property type="entry name" value="SLFN_3-like_DNA/RNA_helicase"/>
</dbReference>
<keyword evidence="4" id="KW-0378">Hydrolase</keyword>
<feature type="domain" description="Schlafen group 3-like DNA/RNA helicase" evidence="7">
    <location>
        <begin position="1305"/>
        <end position="1423"/>
    </location>
</feature>